<sequence>MTGKVLGVEFFEKCFEGEGSSLEGIQILWRYKVYFDTICRKGNNDSDRRPNGKLLLILENSALQQIDLIDILFIKNFGVWSDLTGMKSSCKMLVK</sequence>
<evidence type="ECO:0000313" key="1">
    <source>
        <dbReference type="EMBL" id="OPJ69280.1"/>
    </source>
</evidence>
<dbReference type="Proteomes" id="UP000190648">
    <property type="component" value="Unassembled WGS sequence"/>
</dbReference>
<proteinExistence type="predicted"/>
<name>A0A1V4JB23_PATFA</name>
<dbReference type="EMBL" id="LSYS01008075">
    <property type="protein sequence ID" value="OPJ69280.1"/>
    <property type="molecule type" value="Genomic_DNA"/>
</dbReference>
<protein>
    <submittedName>
        <fullName evidence="1">Uncharacterized protein</fullName>
    </submittedName>
</protein>
<keyword evidence="2" id="KW-1185">Reference proteome</keyword>
<reference evidence="1 2" key="1">
    <citation type="submission" date="2016-02" db="EMBL/GenBank/DDBJ databases">
        <title>Band-tailed pigeon sequencing and assembly.</title>
        <authorList>
            <person name="Soares A.E."/>
            <person name="Novak B.J."/>
            <person name="Rice E.S."/>
            <person name="O'Connell B."/>
            <person name="Chang D."/>
            <person name="Weber S."/>
            <person name="Shapiro B."/>
        </authorList>
    </citation>
    <scope>NUCLEOTIDE SEQUENCE [LARGE SCALE GENOMIC DNA]</scope>
    <source>
        <strain evidence="1">BTP2013</strain>
        <tissue evidence="1">Blood</tissue>
    </source>
</reference>
<comment type="caution">
    <text evidence="1">The sequence shown here is derived from an EMBL/GenBank/DDBJ whole genome shotgun (WGS) entry which is preliminary data.</text>
</comment>
<organism evidence="1 2">
    <name type="scientific">Patagioenas fasciata monilis</name>
    <dbReference type="NCBI Taxonomy" id="372326"/>
    <lineage>
        <taxon>Eukaryota</taxon>
        <taxon>Metazoa</taxon>
        <taxon>Chordata</taxon>
        <taxon>Craniata</taxon>
        <taxon>Vertebrata</taxon>
        <taxon>Euteleostomi</taxon>
        <taxon>Archelosauria</taxon>
        <taxon>Archosauria</taxon>
        <taxon>Dinosauria</taxon>
        <taxon>Saurischia</taxon>
        <taxon>Theropoda</taxon>
        <taxon>Coelurosauria</taxon>
        <taxon>Aves</taxon>
        <taxon>Neognathae</taxon>
        <taxon>Neoaves</taxon>
        <taxon>Columbimorphae</taxon>
        <taxon>Columbiformes</taxon>
        <taxon>Columbidae</taxon>
        <taxon>Patagioenas</taxon>
    </lineage>
</organism>
<accession>A0A1V4JB23</accession>
<evidence type="ECO:0000313" key="2">
    <source>
        <dbReference type="Proteomes" id="UP000190648"/>
    </source>
</evidence>
<dbReference type="AlphaFoldDB" id="A0A1V4JB23"/>
<gene>
    <name evidence="1" type="ORF">AV530_012372</name>
</gene>